<organism evidence="2 3">
    <name type="scientific">Microbacterium resistens</name>
    <dbReference type="NCBI Taxonomy" id="156977"/>
    <lineage>
        <taxon>Bacteria</taxon>
        <taxon>Bacillati</taxon>
        <taxon>Actinomycetota</taxon>
        <taxon>Actinomycetes</taxon>
        <taxon>Micrococcales</taxon>
        <taxon>Microbacteriaceae</taxon>
        <taxon>Microbacterium</taxon>
    </lineage>
</organism>
<sequence>MSTRGVRTARGTTAASVATFVALLSHVAGGGAMPGWIGIVLPWVFSVLVCVPLAGKRLSVVRLGIAVSLSQALFHVLFVLGTGSATTLVGTGHHGTVLLAGGGAGADPVASAIVGDAPMWAAHIAAAALTILALHRGERILKRLGGIAADAAAWFSRSIRVLSAVRGIETPREQRVAMSAAPPARRPILLTAVVRRGPPVALV</sequence>
<keyword evidence="1" id="KW-0472">Membrane</keyword>
<keyword evidence="1" id="KW-1133">Transmembrane helix</keyword>
<name>A0ABY3RV20_9MICO</name>
<keyword evidence="3" id="KW-1185">Reference proteome</keyword>
<gene>
    <name evidence="2" type="ORF">K8F61_16995</name>
</gene>
<evidence type="ECO:0008006" key="4">
    <source>
        <dbReference type="Google" id="ProtNLM"/>
    </source>
</evidence>
<keyword evidence="1" id="KW-0812">Transmembrane</keyword>
<proteinExistence type="predicted"/>
<protein>
    <recommendedName>
        <fullName evidence="4">Integral membrane protein</fullName>
    </recommendedName>
</protein>
<reference evidence="2 3" key="1">
    <citation type="submission" date="2023-01" db="EMBL/GenBank/DDBJ databases">
        <title>Characterization of estradiol degrading bacteria Microbacterium sp. MZT7 and reveal degrading genes through genome analysis.</title>
        <authorList>
            <person name="Hao P."/>
            <person name="Gao Y."/>
        </authorList>
    </citation>
    <scope>NUCLEOTIDE SEQUENCE [LARGE SCALE GENOMIC DNA]</scope>
    <source>
        <strain evidence="2 3">MZT7</strain>
    </source>
</reference>
<feature type="transmembrane region" description="Helical" evidence="1">
    <location>
        <begin position="35"/>
        <end position="53"/>
    </location>
</feature>
<feature type="transmembrane region" description="Helical" evidence="1">
    <location>
        <begin position="12"/>
        <end position="29"/>
    </location>
</feature>
<feature type="transmembrane region" description="Helical" evidence="1">
    <location>
        <begin position="117"/>
        <end position="134"/>
    </location>
</feature>
<accession>A0ABY3RV20</accession>
<dbReference type="EMBL" id="CP082781">
    <property type="protein sequence ID" value="UGS26302.1"/>
    <property type="molecule type" value="Genomic_DNA"/>
</dbReference>
<dbReference type="RefSeq" id="WP_231820003.1">
    <property type="nucleotide sequence ID" value="NZ_CP082781.1"/>
</dbReference>
<evidence type="ECO:0000313" key="3">
    <source>
        <dbReference type="Proteomes" id="UP001199642"/>
    </source>
</evidence>
<evidence type="ECO:0000256" key="1">
    <source>
        <dbReference type="SAM" id="Phobius"/>
    </source>
</evidence>
<evidence type="ECO:0000313" key="2">
    <source>
        <dbReference type="EMBL" id="UGS26302.1"/>
    </source>
</evidence>
<dbReference type="Proteomes" id="UP001199642">
    <property type="component" value="Chromosome"/>
</dbReference>